<organism evidence="1 2">
    <name type="scientific">Macrosiphum euphorbiae</name>
    <name type="common">potato aphid</name>
    <dbReference type="NCBI Taxonomy" id="13131"/>
    <lineage>
        <taxon>Eukaryota</taxon>
        <taxon>Metazoa</taxon>
        <taxon>Ecdysozoa</taxon>
        <taxon>Arthropoda</taxon>
        <taxon>Hexapoda</taxon>
        <taxon>Insecta</taxon>
        <taxon>Pterygota</taxon>
        <taxon>Neoptera</taxon>
        <taxon>Paraneoptera</taxon>
        <taxon>Hemiptera</taxon>
        <taxon>Sternorrhyncha</taxon>
        <taxon>Aphidomorpha</taxon>
        <taxon>Aphidoidea</taxon>
        <taxon>Aphididae</taxon>
        <taxon>Macrosiphini</taxon>
        <taxon>Macrosiphum</taxon>
    </lineage>
</organism>
<comment type="caution">
    <text evidence="1">The sequence shown here is derived from an EMBL/GenBank/DDBJ whole genome shotgun (WGS) entry which is preliminary data.</text>
</comment>
<sequence>MAVNNSMEVTGRRSDECFIGLRSVIDVLDLAVDRRLPAPLPASHHEGLEIRFESSPELDLDSPLHCCNMAVSTIPATTGEPNSLGPCTIDALDLAVDGRRISVVAGLPSFRRETFRSCPDMTAESPLYGQPKTIELLVGSPEVSPDELPQTPEQPRRKCAWKSSRTGLRSVIDVLDLAVDRRLPAPLPASRHGGLEKRFRSSPELDLDSPVHCCKMAVSTIPASTGEPNSLGPCTIDALDLAVDGRRLSVAAGLSSLRRGPFRSCPEMAVESPLYGQPKTIELLVGSPEVSPDELPQTPAQPRRRRSAWKRSKRFVGRCLVNAARRICFCASFVDIE</sequence>
<dbReference type="AlphaFoldDB" id="A0AAV0XJJ7"/>
<dbReference type="Proteomes" id="UP001160148">
    <property type="component" value="Unassembled WGS sequence"/>
</dbReference>
<accession>A0AAV0XJJ7</accession>
<name>A0AAV0XJJ7_9HEMI</name>
<protein>
    <submittedName>
        <fullName evidence="1">Uncharacterized protein</fullName>
    </submittedName>
</protein>
<evidence type="ECO:0000313" key="1">
    <source>
        <dbReference type="EMBL" id="CAI6368595.1"/>
    </source>
</evidence>
<proteinExistence type="predicted"/>
<keyword evidence="2" id="KW-1185">Reference proteome</keyword>
<dbReference type="EMBL" id="CARXXK010000005">
    <property type="protein sequence ID" value="CAI6368595.1"/>
    <property type="molecule type" value="Genomic_DNA"/>
</dbReference>
<gene>
    <name evidence="1" type="ORF">MEUPH1_LOCUS22930</name>
</gene>
<evidence type="ECO:0000313" key="2">
    <source>
        <dbReference type="Proteomes" id="UP001160148"/>
    </source>
</evidence>
<reference evidence="1 2" key="1">
    <citation type="submission" date="2023-01" db="EMBL/GenBank/DDBJ databases">
        <authorList>
            <person name="Whitehead M."/>
        </authorList>
    </citation>
    <scope>NUCLEOTIDE SEQUENCE [LARGE SCALE GENOMIC DNA]</scope>
</reference>